<dbReference type="Gene3D" id="1.10.287.70">
    <property type="match status" value="1"/>
</dbReference>
<dbReference type="PANTHER" id="PTHR11003:SF334">
    <property type="entry name" value="FI03418P"/>
    <property type="match status" value="1"/>
</dbReference>
<comment type="caution">
    <text evidence="6">The sequence shown here is derived from an EMBL/GenBank/DDBJ whole genome shotgun (WGS) entry which is preliminary data.</text>
</comment>
<proteinExistence type="predicted"/>
<dbReference type="Proteomes" id="UP000792457">
    <property type="component" value="Unassembled WGS sequence"/>
</dbReference>
<dbReference type="GO" id="GO:0015271">
    <property type="term" value="F:outward rectifier potassium channel activity"/>
    <property type="evidence" value="ECO:0007669"/>
    <property type="project" value="TreeGrafter"/>
</dbReference>
<dbReference type="GO" id="GO:0005886">
    <property type="term" value="C:plasma membrane"/>
    <property type="evidence" value="ECO:0007669"/>
    <property type="project" value="TreeGrafter"/>
</dbReference>
<dbReference type="GO" id="GO:0030322">
    <property type="term" value="P:stabilization of membrane potential"/>
    <property type="evidence" value="ECO:0007669"/>
    <property type="project" value="TreeGrafter"/>
</dbReference>
<dbReference type="SUPFAM" id="SSF81324">
    <property type="entry name" value="Voltage-gated potassium channels"/>
    <property type="match status" value="1"/>
</dbReference>
<feature type="transmembrane region" description="Helical" evidence="5">
    <location>
        <begin position="36"/>
        <end position="57"/>
    </location>
</feature>
<gene>
    <name evidence="6" type="ORF">J437_LFUL013426</name>
</gene>
<keyword evidence="2 5" id="KW-0812">Transmembrane</keyword>
<dbReference type="OrthoDB" id="297496at2759"/>
<comment type="subcellular location">
    <subcellularLocation>
        <location evidence="1">Membrane</location>
        <topology evidence="1">Multi-pass membrane protein</topology>
    </subcellularLocation>
</comment>
<reference evidence="6" key="1">
    <citation type="submission" date="2013-04" db="EMBL/GenBank/DDBJ databases">
        <authorList>
            <person name="Qu J."/>
            <person name="Murali S.C."/>
            <person name="Bandaranaike D."/>
            <person name="Bellair M."/>
            <person name="Blankenburg K."/>
            <person name="Chao H."/>
            <person name="Dinh H."/>
            <person name="Doddapaneni H."/>
            <person name="Downs B."/>
            <person name="Dugan-Rocha S."/>
            <person name="Elkadiri S."/>
            <person name="Gnanaolivu R.D."/>
            <person name="Hernandez B."/>
            <person name="Javaid M."/>
            <person name="Jayaseelan J.C."/>
            <person name="Lee S."/>
            <person name="Li M."/>
            <person name="Ming W."/>
            <person name="Munidasa M."/>
            <person name="Muniz J."/>
            <person name="Nguyen L."/>
            <person name="Ongeri F."/>
            <person name="Osuji N."/>
            <person name="Pu L.-L."/>
            <person name="Puazo M."/>
            <person name="Qu C."/>
            <person name="Quiroz J."/>
            <person name="Raj R."/>
            <person name="Weissenberger G."/>
            <person name="Xin Y."/>
            <person name="Zou X."/>
            <person name="Han Y."/>
            <person name="Richards S."/>
            <person name="Worley K."/>
            <person name="Muzny D."/>
            <person name="Gibbs R."/>
        </authorList>
    </citation>
    <scope>NUCLEOTIDE SEQUENCE</scope>
    <source>
        <strain evidence="6">Sampled in the wild</strain>
    </source>
</reference>
<protein>
    <recommendedName>
        <fullName evidence="8">TWiK family of potassium channels protein 7</fullName>
    </recommendedName>
</protein>
<organism evidence="6 7">
    <name type="scientific">Ladona fulva</name>
    <name type="common">Scarce chaser dragonfly</name>
    <name type="synonym">Libellula fulva</name>
    <dbReference type="NCBI Taxonomy" id="123851"/>
    <lineage>
        <taxon>Eukaryota</taxon>
        <taxon>Metazoa</taxon>
        <taxon>Ecdysozoa</taxon>
        <taxon>Arthropoda</taxon>
        <taxon>Hexapoda</taxon>
        <taxon>Insecta</taxon>
        <taxon>Pterygota</taxon>
        <taxon>Palaeoptera</taxon>
        <taxon>Odonata</taxon>
        <taxon>Epiprocta</taxon>
        <taxon>Anisoptera</taxon>
        <taxon>Libelluloidea</taxon>
        <taxon>Libellulidae</taxon>
        <taxon>Ladona</taxon>
    </lineage>
</organism>
<name>A0A8K0KED7_LADFU</name>
<evidence type="ECO:0000313" key="6">
    <source>
        <dbReference type="EMBL" id="KAG8233432.1"/>
    </source>
</evidence>
<dbReference type="AlphaFoldDB" id="A0A8K0KED7"/>
<dbReference type="GO" id="GO:0022841">
    <property type="term" value="F:potassium ion leak channel activity"/>
    <property type="evidence" value="ECO:0007669"/>
    <property type="project" value="TreeGrafter"/>
</dbReference>
<evidence type="ECO:0000256" key="5">
    <source>
        <dbReference type="SAM" id="Phobius"/>
    </source>
</evidence>
<reference evidence="6" key="2">
    <citation type="submission" date="2017-10" db="EMBL/GenBank/DDBJ databases">
        <title>Ladona fulva Genome sequencing and assembly.</title>
        <authorList>
            <person name="Murali S."/>
            <person name="Richards S."/>
            <person name="Bandaranaike D."/>
            <person name="Bellair M."/>
            <person name="Blankenburg K."/>
            <person name="Chao H."/>
            <person name="Dinh H."/>
            <person name="Doddapaneni H."/>
            <person name="Dugan-Rocha S."/>
            <person name="Elkadiri S."/>
            <person name="Gnanaolivu R."/>
            <person name="Hernandez B."/>
            <person name="Skinner E."/>
            <person name="Javaid M."/>
            <person name="Lee S."/>
            <person name="Li M."/>
            <person name="Ming W."/>
            <person name="Munidasa M."/>
            <person name="Muniz J."/>
            <person name="Nguyen L."/>
            <person name="Hughes D."/>
            <person name="Osuji N."/>
            <person name="Pu L.-L."/>
            <person name="Puazo M."/>
            <person name="Qu C."/>
            <person name="Quiroz J."/>
            <person name="Raj R."/>
            <person name="Weissenberger G."/>
            <person name="Xin Y."/>
            <person name="Zou X."/>
            <person name="Han Y."/>
            <person name="Worley K."/>
            <person name="Muzny D."/>
            <person name="Gibbs R."/>
        </authorList>
    </citation>
    <scope>NUCLEOTIDE SEQUENCE</scope>
    <source>
        <strain evidence="6">Sampled in the wild</strain>
    </source>
</reference>
<evidence type="ECO:0000256" key="2">
    <source>
        <dbReference type="ARBA" id="ARBA00022692"/>
    </source>
</evidence>
<keyword evidence="3 5" id="KW-1133">Transmembrane helix</keyword>
<feature type="transmembrane region" description="Helical" evidence="5">
    <location>
        <begin position="138"/>
        <end position="160"/>
    </location>
</feature>
<evidence type="ECO:0000313" key="7">
    <source>
        <dbReference type="Proteomes" id="UP000792457"/>
    </source>
</evidence>
<evidence type="ECO:0000256" key="1">
    <source>
        <dbReference type="ARBA" id="ARBA00004141"/>
    </source>
</evidence>
<evidence type="ECO:0000256" key="4">
    <source>
        <dbReference type="ARBA" id="ARBA00023136"/>
    </source>
</evidence>
<evidence type="ECO:0000256" key="3">
    <source>
        <dbReference type="ARBA" id="ARBA00022989"/>
    </source>
</evidence>
<dbReference type="EMBL" id="KZ308717">
    <property type="protein sequence ID" value="KAG8233432.1"/>
    <property type="molecule type" value="Genomic_DNA"/>
</dbReference>
<accession>A0A8K0KED7</accession>
<dbReference type="PANTHER" id="PTHR11003">
    <property type="entry name" value="POTASSIUM CHANNEL, SUBFAMILY K"/>
    <property type="match status" value="1"/>
</dbReference>
<dbReference type="InterPro" id="IPR003280">
    <property type="entry name" value="2pore_dom_K_chnl"/>
</dbReference>
<keyword evidence="4 5" id="KW-0472">Membrane</keyword>
<sequence length="175" mass="19933">MLAGSEGDVEVAGRAQGRGGKCSTFLYYTWKICSCIFSHVVLVSLVVAYCILGAFTFEHLEAGHEKEVKQGISRVRDNVTDYLWKLTRNTLVLHRENWTAAVIDRLRVFETELLWAMKNDGWDGSEDLSSIQWTFAGALFYSIIVITTIGELFTIFLILCTTRIFALIRRYSNVY</sequence>
<evidence type="ECO:0008006" key="8">
    <source>
        <dbReference type="Google" id="ProtNLM"/>
    </source>
</evidence>
<keyword evidence="7" id="KW-1185">Reference proteome</keyword>